<dbReference type="GO" id="GO:0044528">
    <property type="term" value="P:regulation of mitochondrial mRNA stability"/>
    <property type="evidence" value="ECO:0007669"/>
    <property type="project" value="TreeGrafter"/>
</dbReference>
<accession>A0AAD3E198</accession>
<comment type="caution">
    <text evidence="2">The sequence shown here is derived from an EMBL/GenBank/DDBJ whole genome shotgun (WGS) entry which is preliminary data.</text>
</comment>
<protein>
    <submittedName>
        <fullName evidence="2">Uncharacterized protein</fullName>
    </submittedName>
</protein>
<feature type="compositionally biased region" description="Low complexity" evidence="1">
    <location>
        <begin position="330"/>
        <end position="340"/>
    </location>
</feature>
<dbReference type="EMBL" id="BMAR01000055">
    <property type="protein sequence ID" value="GFR51851.1"/>
    <property type="molecule type" value="Genomic_DNA"/>
</dbReference>
<feature type="region of interest" description="Disordered" evidence="1">
    <location>
        <begin position="258"/>
        <end position="286"/>
    </location>
</feature>
<evidence type="ECO:0000313" key="3">
    <source>
        <dbReference type="Proteomes" id="UP001054857"/>
    </source>
</evidence>
<feature type="compositionally biased region" description="Pro residues" evidence="1">
    <location>
        <begin position="272"/>
        <end position="281"/>
    </location>
</feature>
<feature type="non-terminal residue" evidence="2">
    <location>
        <position position="524"/>
    </location>
</feature>
<name>A0AAD3E198_9CHLO</name>
<dbReference type="Proteomes" id="UP001054857">
    <property type="component" value="Unassembled WGS sequence"/>
</dbReference>
<sequence>PAFAKLKDINLKKQATRYFLNLCNLTAALGRMPAAETCRLRAPSHASTTANYRCSTVFIHTRKYCACSGPRLRCPAGNGRLLPSHTDRAAAATVELIRDLALGSIHQRHGGADGNSNGNLNDRVDSLASELRAATGDGVRASARELGSAIWALGKISTPSCCTHALPLLRALTAPTTLREASNQSVCNALYGTALLCRSLSGSACARVNASTSAGLQQAALALAAACLPRLDTFNEQDLGSTWWSLATLNSATFPSTSPVGCPAPHTSAPSPSSPASPFLPSPERRAVPPKEAVILPAGLLPGLSAATTRLMVAGCTTAATPAARSAAAKRAATGKAAPSKGTKRGSGNAAKAEGSAAGFSARAASTALWGAVRLGYHDAAMVDAAVQLLKPQVHDLARTDPRAFSTCLWALAALQQHHQQQPQHQQLQGSSAKGVAGLLAAAATPAASRIRCFDDQALSSLLWAYGKMGVAQRRLFAAAAEEVARRAPSMGLQSLSGCVWSFAALGLSAPHMLAAVGAALTAE</sequence>
<keyword evidence="3" id="KW-1185">Reference proteome</keyword>
<feature type="non-terminal residue" evidence="2">
    <location>
        <position position="1"/>
    </location>
</feature>
<reference evidence="2 3" key="1">
    <citation type="journal article" date="2021" name="Sci. Rep.">
        <title>Genome sequencing of the multicellular alga Astrephomene provides insights into convergent evolution of germ-soma differentiation.</title>
        <authorList>
            <person name="Yamashita S."/>
            <person name="Yamamoto K."/>
            <person name="Matsuzaki R."/>
            <person name="Suzuki S."/>
            <person name="Yamaguchi H."/>
            <person name="Hirooka S."/>
            <person name="Minakuchi Y."/>
            <person name="Miyagishima S."/>
            <person name="Kawachi M."/>
            <person name="Toyoda A."/>
            <person name="Nozaki H."/>
        </authorList>
    </citation>
    <scope>NUCLEOTIDE SEQUENCE [LARGE SCALE GENOMIC DNA]</scope>
    <source>
        <strain evidence="2 3">NIES-4017</strain>
    </source>
</reference>
<dbReference type="PANTHER" id="PTHR21228">
    <property type="entry name" value="FAST LEU-RICH DOMAIN-CONTAINING"/>
    <property type="match status" value="1"/>
</dbReference>
<feature type="region of interest" description="Disordered" evidence="1">
    <location>
        <begin position="330"/>
        <end position="352"/>
    </location>
</feature>
<evidence type="ECO:0000256" key="1">
    <source>
        <dbReference type="SAM" id="MobiDB-lite"/>
    </source>
</evidence>
<proteinExistence type="predicted"/>
<organism evidence="2 3">
    <name type="scientific">Astrephomene gubernaculifera</name>
    <dbReference type="NCBI Taxonomy" id="47775"/>
    <lineage>
        <taxon>Eukaryota</taxon>
        <taxon>Viridiplantae</taxon>
        <taxon>Chlorophyta</taxon>
        <taxon>core chlorophytes</taxon>
        <taxon>Chlorophyceae</taxon>
        <taxon>CS clade</taxon>
        <taxon>Chlamydomonadales</taxon>
        <taxon>Astrephomenaceae</taxon>
        <taxon>Astrephomene</taxon>
    </lineage>
</organism>
<dbReference type="InterPro" id="IPR050870">
    <property type="entry name" value="FAST_kinase"/>
</dbReference>
<evidence type="ECO:0000313" key="2">
    <source>
        <dbReference type="EMBL" id="GFR51851.1"/>
    </source>
</evidence>
<dbReference type="GO" id="GO:0035770">
    <property type="term" value="C:ribonucleoprotein granule"/>
    <property type="evidence" value="ECO:0007669"/>
    <property type="project" value="TreeGrafter"/>
</dbReference>
<dbReference type="GO" id="GO:0005759">
    <property type="term" value="C:mitochondrial matrix"/>
    <property type="evidence" value="ECO:0007669"/>
    <property type="project" value="TreeGrafter"/>
</dbReference>
<dbReference type="PANTHER" id="PTHR21228:SF40">
    <property type="entry name" value="LD45607P"/>
    <property type="match status" value="1"/>
</dbReference>
<dbReference type="GO" id="GO:0000963">
    <property type="term" value="P:mitochondrial RNA processing"/>
    <property type="evidence" value="ECO:0007669"/>
    <property type="project" value="TreeGrafter"/>
</dbReference>
<dbReference type="AlphaFoldDB" id="A0AAD3E198"/>
<dbReference type="GO" id="GO:0003723">
    <property type="term" value="F:RNA binding"/>
    <property type="evidence" value="ECO:0007669"/>
    <property type="project" value="TreeGrafter"/>
</dbReference>
<gene>
    <name evidence="2" type="ORF">Agub_g14321</name>
</gene>